<evidence type="ECO:0000313" key="2">
    <source>
        <dbReference type="EMBL" id="MBE6271453.1"/>
    </source>
</evidence>
<dbReference type="EMBL" id="SUYC01000012">
    <property type="protein sequence ID" value="MBE6271453.1"/>
    <property type="molecule type" value="Genomic_DNA"/>
</dbReference>
<dbReference type="AlphaFoldDB" id="A0A9D5P5Z8"/>
<proteinExistence type="predicted"/>
<keyword evidence="1" id="KW-1133">Transmembrane helix</keyword>
<keyword evidence="1" id="KW-0472">Membrane</keyword>
<accession>A0A9D5P5Z8</accession>
<keyword evidence="1" id="KW-0812">Transmembrane</keyword>
<gene>
    <name evidence="2" type="ORF">E7101_10960</name>
</gene>
<evidence type="ECO:0000313" key="3">
    <source>
        <dbReference type="Proteomes" id="UP000806522"/>
    </source>
</evidence>
<feature type="transmembrane region" description="Helical" evidence="1">
    <location>
        <begin position="33"/>
        <end position="55"/>
    </location>
</feature>
<dbReference type="Proteomes" id="UP000806522">
    <property type="component" value="Unassembled WGS sequence"/>
</dbReference>
<protein>
    <submittedName>
        <fullName evidence="2">Uncharacterized protein</fullName>
    </submittedName>
</protein>
<organism evidence="2 3">
    <name type="scientific">Xylanibacter ruminicola</name>
    <name type="common">Prevotella ruminicola</name>
    <dbReference type="NCBI Taxonomy" id="839"/>
    <lineage>
        <taxon>Bacteria</taxon>
        <taxon>Pseudomonadati</taxon>
        <taxon>Bacteroidota</taxon>
        <taxon>Bacteroidia</taxon>
        <taxon>Bacteroidales</taxon>
        <taxon>Prevotellaceae</taxon>
        <taxon>Xylanibacter</taxon>
    </lineage>
</organism>
<evidence type="ECO:0000256" key="1">
    <source>
        <dbReference type="SAM" id="Phobius"/>
    </source>
</evidence>
<feature type="transmembrane region" description="Helical" evidence="1">
    <location>
        <begin position="6"/>
        <end position="26"/>
    </location>
</feature>
<comment type="caution">
    <text evidence="2">The sequence shown here is derived from an EMBL/GenBank/DDBJ whole genome shotgun (WGS) entry which is preliminary data.</text>
</comment>
<sequence length="177" mass="20781">MESANEYMWILVAMVVSFIISLFVFFNSKRKWLGCISQFFTFIVLMILSGILFAMCRGCEDSSNESEAMVGVLLIEEDRDCRFETEWWMKTDNTYYYEFDKGSNHHHVEPCGNDIYSGKGTFTRIDSIYAIKANTNPKLVIYFDLDSQIVTPVYNNDTIEVIHTDWERIKEYFKQSK</sequence>
<name>A0A9D5P5Z8_XYLRU</name>
<reference evidence="2" key="1">
    <citation type="submission" date="2019-04" db="EMBL/GenBank/DDBJ databases">
        <title>Evolution of Biomass-Degrading Anaerobic Consortia Revealed by Metagenomics.</title>
        <authorList>
            <person name="Peng X."/>
        </authorList>
    </citation>
    <scope>NUCLEOTIDE SEQUENCE</scope>
    <source>
        <strain evidence="2">SIG140</strain>
    </source>
</reference>